<protein>
    <submittedName>
        <fullName evidence="2">Metallophosphoesterase</fullName>
    </submittedName>
</protein>
<gene>
    <name evidence="2" type="ORF">BH747_10810</name>
</gene>
<dbReference type="SUPFAM" id="SSF56300">
    <property type="entry name" value="Metallo-dependent phosphatases"/>
    <property type="match status" value="1"/>
</dbReference>
<organism evidence="2 3">
    <name type="scientific">Enterococcus villorum</name>
    <dbReference type="NCBI Taxonomy" id="112904"/>
    <lineage>
        <taxon>Bacteria</taxon>
        <taxon>Bacillati</taxon>
        <taxon>Bacillota</taxon>
        <taxon>Bacilli</taxon>
        <taxon>Lactobacillales</taxon>
        <taxon>Enterococcaceae</taxon>
        <taxon>Enterococcus</taxon>
    </lineage>
</organism>
<dbReference type="InterPro" id="IPR029052">
    <property type="entry name" value="Metallo-depent_PP-like"/>
</dbReference>
<dbReference type="Pfam" id="PF00149">
    <property type="entry name" value="Metallophos"/>
    <property type="match status" value="1"/>
</dbReference>
<dbReference type="Proteomes" id="UP000192477">
    <property type="component" value="Unassembled WGS sequence"/>
</dbReference>
<dbReference type="GO" id="GO:0016787">
    <property type="term" value="F:hydrolase activity"/>
    <property type="evidence" value="ECO:0007669"/>
    <property type="project" value="InterPro"/>
</dbReference>
<reference evidence="2 3" key="1">
    <citation type="journal article" date="2017" name="BMC Microbiol.">
        <title>Comparative genomics of Enterococcus spp. isolated from bovine feces.</title>
        <authorList>
            <person name="Beukers A.G."/>
            <person name="Zaheer R."/>
            <person name="Goji N."/>
            <person name="Amoako K.K."/>
            <person name="Chaves A.V."/>
            <person name="Ward M.P."/>
            <person name="McAllister T.A."/>
        </authorList>
    </citation>
    <scope>NUCLEOTIDE SEQUENCE [LARGE SCALE GENOMIC DNA]</scope>
    <source>
        <strain evidence="2 3">F1129D 143</strain>
    </source>
</reference>
<dbReference type="Gene3D" id="3.60.21.10">
    <property type="match status" value="1"/>
</dbReference>
<dbReference type="NCBIfam" id="TIGR03729">
    <property type="entry name" value="acc_ester"/>
    <property type="match status" value="1"/>
</dbReference>
<evidence type="ECO:0000313" key="2">
    <source>
        <dbReference type="EMBL" id="OQO68878.1"/>
    </source>
</evidence>
<dbReference type="PANTHER" id="PTHR36492:SF2">
    <property type="entry name" value="[ACYL-CARRIER-PROTEIN] PHOSPHODIESTERASE PPTH"/>
    <property type="match status" value="1"/>
</dbReference>
<comment type="caution">
    <text evidence="2">The sequence shown here is derived from an EMBL/GenBank/DDBJ whole genome shotgun (WGS) entry which is preliminary data.</text>
</comment>
<dbReference type="AlphaFoldDB" id="A0A1V8Y8C9"/>
<accession>A0A1V8Y8C9</accession>
<dbReference type="RefSeq" id="WP_081184477.1">
    <property type="nucleotide sequence ID" value="NZ_MJEA01000013.1"/>
</dbReference>
<feature type="domain" description="Calcineurin-like phosphoesterase" evidence="1">
    <location>
        <begin position="4"/>
        <end position="230"/>
    </location>
</feature>
<proteinExistence type="predicted"/>
<dbReference type="PANTHER" id="PTHR36492">
    <property type="match status" value="1"/>
</dbReference>
<dbReference type="OrthoDB" id="113290at2"/>
<name>A0A1V8Y8C9_9ENTE</name>
<dbReference type="STRING" id="112904.BH747_10810"/>
<evidence type="ECO:0000259" key="1">
    <source>
        <dbReference type="Pfam" id="PF00149"/>
    </source>
</evidence>
<dbReference type="CDD" id="cd00838">
    <property type="entry name" value="MPP_superfamily"/>
    <property type="match status" value="1"/>
</dbReference>
<dbReference type="InterPro" id="IPR052963">
    <property type="entry name" value="Pantetheine_PDE"/>
</dbReference>
<dbReference type="EMBL" id="MJEA01000013">
    <property type="protein sequence ID" value="OQO68878.1"/>
    <property type="molecule type" value="Genomic_DNA"/>
</dbReference>
<evidence type="ECO:0000313" key="3">
    <source>
        <dbReference type="Proteomes" id="UP000192477"/>
    </source>
</evidence>
<dbReference type="InterPro" id="IPR022302">
    <property type="entry name" value="Phosphoesterase_putative"/>
</dbReference>
<sequence>MGNLAIISDLHVDINKFSEKELMMLLDVLNKKNITRLHLAGDVANKVDICQGVVAFFSKKGLPTTFNFGNHELADVTGEEMMNHFPDPHFLNERYLALNERYLALNERTILLGLNGWYDYQFSDLKEHKQILRMKNLYWYDRFIKREGDDLEVNARFLKAAKVLLDITASKGLDVVLATHFVPQKEFIVYQQAPYERWNKLNAFLGSASFGELLDQYSHIKQVVFGHTHRRFEDKMIHGTIYSCRPFGYYYEWQLTRDFVQEYQLIDRYNPMKLRALLRAHHPMFSAYQTQYLSKEFEKAMTIIPY</sequence>
<dbReference type="InterPro" id="IPR004843">
    <property type="entry name" value="Calcineurin-like_PHP"/>
</dbReference>